<dbReference type="GO" id="GO:0005737">
    <property type="term" value="C:cytoplasm"/>
    <property type="evidence" value="ECO:0007669"/>
    <property type="project" value="TreeGrafter"/>
</dbReference>
<dbReference type="GO" id="GO:0046872">
    <property type="term" value="F:metal ion binding"/>
    <property type="evidence" value="ECO:0007669"/>
    <property type="project" value="UniProtKB-KW"/>
</dbReference>
<dbReference type="InterPro" id="IPR017850">
    <property type="entry name" value="Alkaline_phosphatase_core_sf"/>
</dbReference>
<dbReference type="InterPro" id="IPR024607">
    <property type="entry name" value="Sulfatase_CS"/>
</dbReference>
<dbReference type="RefSeq" id="WP_138193105.1">
    <property type="nucleotide sequence ID" value="NZ_VCIW01000003.1"/>
</dbReference>
<dbReference type="PROSITE" id="PS00523">
    <property type="entry name" value="SULFATASE_1"/>
    <property type="match status" value="1"/>
</dbReference>
<dbReference type="InterPro" id="IPR000917">
    <property type="entry name" value="Sulfatase_N"/>
</dbReference>
<dbReference type="NCBIfam" id="TIGR03417">
    <property type="entry name" value="chol_sulfatase"/>
    <property type="match status" value="1"/>
</dbReference>
<evidence type="ECO:0000256" key="1">
    <source>
        <dbReference type="ARBA" id="ARBA00008779"/>
    </source>
</evidence>
<protein>
    <submittedName>
        <fullName evidence="5">Choline-sulfatase</fullName>
        <ecNumber evidence="5">3.1.6.6</ecNumber>
    </submittedName>
</protein>
<feature type="domain" description="Sulfatase N-terminal" evidence="4">
    <location>
        <begin position="6"/>
        <end position="352"/>
    </location>
</feature>
<dbReference type="OrthoDB" id="9762324at2"/>
<proteinExistence type="inferred from homology"/>
<sequence>MSLRSPNIVMIMVDQMAYDCIGALGHPIVKTPNIDKLVREGVAFANAYCNSPLCAPSRASFVTGKLPSRIAAYDNGSELPASTPTFLHALRRAGYETILSGKMHFVGPDQLHGFEHRLTRDIHATGFELTPDWSRGTYPNPGTGVRRLKAHAGLETWNNHLAYDEKVASRALEKIRDLGRVPAEERRPFFLCASFFHPHDPFVITEKYWNMYKDAAVPAPRVPAAAPERMHPFDRWIQTHHEADAFPLTEEELIANRRAYYGMVTYVDDKVGQLVDELARLQLLDDTVVMLTSDHGEMLGERGMWFKRTYFDPSAKVPLVLSCPGRFRAGAVAREAVSLVDLTATILDLAGVPDAAERIGETDGRSFLPVLTREGAEWKDEVVCEYYGEGALRPMAFVRQGRYKYVHVQGHEPLLFDLELDPDERRNAIDDPELQGTAARLRERLHGLIDFDRIEADVLRSQRERRLIGEALATGTTAKWHPPIAGLSREW</sequence>
<dbReference type="EC" id="3.1.6.6" evidence="5"/>
<name>A0A5R9GLW8_9BACL</name>
<dbReference type="Gene3D" id="3.40.720.10">
    <property type="entry name" value="Alkaline Phosphatase, subunit A"/>
    <property type="match status" value="1"/>
</dbReference>
<comment type="caution">
    <text evidence="5">The sequence shown here is derived from an EMBL/GenBank/DDBJ whole genome shotgun (WGS) entry which is preliminary data.</text>
</comment>
<dbReference type="AlphaFoldDB" id="A0A5R9GLW8"/>
<gene>
    <name evidence="5" type="primary">betC</name>
    <name evidence="5" type="ORF">FE782_05680</name>
</gene>
<dbReference type="PANTHER" id="PTHR45953:SF1">
    <property type="entry name" value="IDURONATE 2-SULFATASE"/>
    <property type="match status" value="1"/>
</dbReference>
<evidence type="ECO:0000313" key="6">
    <source>
        <dbReference type="Proteomes" id="UP000309676"/>
    </source>
</evidence>
<comment type="similarity">
    <text evidence="1">Belongs to the sulfatase family.</text>
</comment>
<reference evidence="5 6" key="1">
    <citation type="submission" date="2019-05" db="EMBL/GenBank/DDBJ databases">
        <authorList>
            <person name="Narsing Rao M.P."/>
            <person name="Li W.J."/>
        </authorList>
    </citation>
    <scope>NUCLEOTIDE SEQUENCE [LARGE SCALE GENOMIC DNA]</scope>
    <source>
        <strain evidence="5 6">SYSU_K30003</strain>
    </source>
</reference>
<evidence type="ECO:0000313" key="5">
    <source>
        <dbReference type="EMBL" id="TLS52865.1"/>
    </source>
</evidence>
<evidence type="ECO:0000256" key="2">
    <source>
        <dbReference type="ARBA" id="ARBA00022723"/>
    </source>
</evidence>
<dbReference type="PROSITE" id="PS00149">
    <property type="entry name" value="SULFATASE_2"/>
    <property type="match status" value="1"/>
</dbReference>
<evidence type="ECO:0000259" key="4">
    <source>
        <dbReference type="Pfam" id="PF00884"/>
    </source>
</evidence>
<keyword evidence="6" id="KW-1185">Reference proteome</keyword>
<dbReference type="CDD" id="cd16032">
    <property type="entry name" value="choline-sulfatase"/>
    <property type="match status" value="1"/>
</dbReference>
<organism evidence="5 6">
    <name type="scientific">Paenibacillus antri</name>
    <dbReference type="NCBI Taxonomy" id="2582848"/>
    <lineage>
        <taxon>Bacteria</taxon>
        <taxon>Bacillati</taxon>
        <taxon>Bacillota</taxon>
        <taxon>Bacilli</taxon>
        <taxon>Bacillales</taxon>
        <taxon>Paenibacillaceae</taxon>
        <taxon>Paenibacillus</taxon>
    </lineage>
</organism>
<keyword evidence="3 5" id="KW-0378">Hydrolase</keyword>
<accession>A0A5R9GLW8</accession>
<dbReference type="Pfam" id="PF00884">
    <property type="entry name" value="Sulfatase"/>
    <property type="match status" value="1"/>
</dbReference>
<dbReference type="PANTHER" id="PTHR45953">
    <property type="entry name" value="IDURONATE 2-SULFATASE"/>
    <property type="match status" value="1"/>
</dbReference>
<evidence type="ECO:0000256" key="3">
    <source>
        <dbReference type="ARBA" id="ARBA00022801"/>
    </source>
</evidence>
<dbReference type="Proteomes" id="UP000309676">
    <property type="component" value="Unassembled WGS sequence"/>
</dbReference>
<dbReference type="EMBL" id="VCIW01000003">
    <property type="protein sequence ID" value="TLS52865.1"/>
    <property type="molecule type" value="Genomic_DNA"/>
</dbReference>
<dbReference type="GO" id="GO:0047753">
    <property type="term" value="F:choline-sulfatase activity"/>
    <property type="evidence" value="ECO:0007669"/>
    <property type="project" value="UniProtKB-EC"/>
</dbReference>
<dbReference type="SUPFAM" id="SSF53649">
    <property type="entry name" value="Alkaline phosphatase-like"/>
    <property type="match status" value="1"/>
</dbReference>
<keyword evidence="2" id="KW-0479">Metal-binding</keyword>
<dbReference type="InterPro" id="IPR017785">
    <property type="entry name" value="Choline-sulfatase"/>
</dbReference>